<dbReference type="AlphaFoldDB" id="A0A3S2PBJ3"/>
<feature type="binding site" evidence="5">
    <location>
        <position position="123"/>
    </location>
    <ligand>
        <name>Ca(2+)</name>
        <dbReference type="ChEBI" id="CHEBI:29108"/>
        <label>1</label>
    </ligand>
</feature>
<evidence type="ECO:0000256" key="5">
    <source>
        <dbReference type="PIRSR" id="PIRSR608080-1"/>
    </source>
</evidence>
<dbReference type="InterPro" id="IPR018247">
    <property type="entry name" value="EF_Hand_1_Ca_BS"/>
</dbReference>
<evidence type="ECO:0000313" key="7">
    <source>
        <dbReference type="EMBL" id="RVE69450.1"/>
    </source>
</evidence>
<dbReference type="PANTHER" id="PTHR11653">
    <property type="entry name" value="PARVALBUMIN ALPHA"/>
    <property type="match status" value="1"/>
</dbReference>
<reference evidence="7 8" key="1">
    <citation type="submission" date="2018-11" db="EMBL/GenBank/DDBJ databases">
        <authorList>
            <person name="Lopez-Roques C."/>
            <person name="Donnadieu C."/>
            <person name="Bouchez O."/>
            <person name="Klopp C."/>
            <person name="Cabau C."/>
            <person name="Zahm M."/>
        </authorList>
    </citation>
    <scope>NUCLEOTIDE SEQUENCE [LARGE SCALE GENOMIC DNA]</scope>
    <source>
        <strain evidence="7">RS831</strain>
        <tissue evidence="7">Whole body</tissue>
    </source>
</reference>
<gene>
    <name evidence="7" type="ORF">OJAV_G00077930</name>
</gene>
<reference evidence="7 8" key="2">
    <citation type="submission" date="2019-01" db="EMBL/GenBank/DDBJ databases">
        <title>A chromosome length genome reference of the Java medaka (oryzias javanicus).</title>
        <authorList>
            <person name="Herpin A."/>
            <person name="Takehana Y."/>
            <person name="Naruse K."/>
            <person name="Ansai S."/>
            <person name="Kawaguchi M."/>
        </authorList>
    </citation>
    <scope>NUCLEOTIDE SEQUENCE [LARGE SCALE GENOMIC DNA]</scope>
    <source>
        <strain evidence="7">RS831</strain>
        <tissue evidence="7">Whole body</tissue>
    </source>
</reference>
<comment type="function">
    <text evidence="6">In muscle, parvalbumin is thought to be involved in relaxation after contraction. It binds two calcium ions.</text>
</comment>
<dbReference type="PRINTS" id="PR01697">
    <property type="entry name" value="PARVALBUMIN"/>
</dbReference>
<evidence type="ECO:0000256" key="2">
    <source>
        <dbReference type="ARBA" id="ARBA00022723"/>
    </source>
</evidence>
<dbReference type="SUPFAM" id="SSF47473">
    <property type="entry name" value="EF-hand"/>
    <property type="match status" value="1"/>
</dbReference>
<dbReference type="Gene3D" id="1.10.238.10">
    <property type="entry name" value="EF-hand"/>
    <property type="match status" value="1"/>
</dbReference>
<name>A0A3S2PBJ3_ORYJA</name>
<dbReference type="EMBL" id="CM012444">
    <property type="protein sequence ID" value="RVE69450.1"/>
    <property type="molecule type" value="Genomic_DNA"/>
</dbReference>
<feature type="binding site" evidence="5">
    <location>
        <position position="114"/>
    </location>
    <ligand>
        <name>Ca(2+)</name>
        <dbReference type="ChEBI" id="CHEBI:29108"/>
        <label>1</label>
    </ligand>
</feature>
<protein>
    <recommendedName>
        <fullName evidence="6">Parvalbumin</fullName>
    </recommendedName>
</protein>
<dbReference type="PANTHER" id="PTHR11653:SF4">
    <property type="entry name" value="ONCOMODULIN-2-RELATED"/>
    <property type="match status" value="1"/>
</dbReference>
<proteinExistence type="inferred from homology"/>
<keyword evidence="2 5" id="KW-0479">Metal-binding</keyword>
<evidence type="ECO:0000256" key="1">
    <source>
        <dbReference type="ARBA" id="ARBA00009753"/>
    </source>
</evidence>
<dbReference type="PROSITE" id="PS00018">
    <property type="entry name" value="EF_HAND_1"/>
    <property type="match status" value="1"/>
</dbReference>
<keyword evidence="4 5" id="KW-0106">Calcium</keyword>
<dbReference type="Proteomes" id="UP000283210">
    <property type="component" value="Chromosome 8"/>
</dbReference>
<feature type="binding site" evidence="5">
    <location>
        <position position="84"/>
    </location>
    <ligand>
        <name>Ca(2+)</name>
        <dbReference type="ChEBI" id="CHEBI:29108"/>
        <label>1</label>
    </ligand>
</feature>
<evidence type="ECO:0000256" key="3">
    <source>
        <dbReference type="ARBA" id="ARBA00022737"/>
    </source>
</evidence>
<evidence type="ECO:0000256" key="4">
    <source>
        <dbReference type="ARBA" id="ARBA00022837"/>
    </source>
</evidence>
<dbReference type="GO" id="GO:0005509">
    <property type="term" value="F:calcium ion binding"/>
    <property type="evidence" value="ECO:0007669"/>
    <property type="project" value="UniProtKB-UniRule"/>
</dbReference>
<accession>A0A3S2PBJ3</accession>
<evidence type="ECO:0000313" key="8">
    <source>
        <dbReference type="Proteomes" id="UP000283210"/>
    </source>
</evidence>
<dbReference type="GO" id="GO:0005737">
    <property type="term" value="C:cytoplasm"/>
    <property type="evidence" value="ECO:0007669"/>
    <property type="project" value="TreeGrafter"/>
</dbReference>
<sequence>MFMQNRVVQSDLYKSALTDSRHDTASPLHRITALKHLSKEEENVALIYPLCRCHRQCYQGLPSSRLLLPKEVFPGLCGYIEEEELKFFLQRFTPGARVLTDKETKAFLAAADGDSDGRIGAAEFQTLVLS</sequence>
<evidence type="ECO:0000256" key="6">
    <source>
        <dbReference type="RuleBase" id="RU368048"/>
    </source>
</evidence>
<dbReference type="InterPro" id="IPR011992">
    <property type="entry name" value="EF-hand-dom_pair"/>
</dbReference>
<dbReference type="OrthoDB" id="26525at2759"/>
<feature type="binding site" evidence="5">
    <location>
        <position position="112"/>
    </location>
    <ligand>
        <name>Ca(2+)</name>
        <dbReference type="ChEBI" id="CHEBI:29108"/>
        <label>1</label>
    </ligand>
</feature>
<feature type="binding site" evidence="5">
    <location>
        <position position="116"/>
    </location>
    <ligand>
        <name>Ca(2+)</name>
        <dbReference type="ChEBI" id="CHEBI:29108"/>
        <label>1</label>
    </ligand>
</feature>
<organism evidence="7 8">
    <name type="scientific">Oryzias javanicus</name>
    <name type="common">Javanese ricefish</name>
    <name type="synonym">Aplocheilus javanicus</name>
    <dbReference type="NCBI Taxonomy" id="123683"/>
    <lineage>
        <taxon>Eukaryota</taxon>
        <taxon>Metazoa</taxon>
        <taxon>Chordata</taxon>
        <taxon>Craniata</taxon>
        <taxon>Vertebrata</taxon>
        <taxon>Euteleostomi</taxon>
        <taxon>Actinopterygii</taxon>
        <taxon>Neopterygii</taxon>
        <taxon>Teleostei</taxon>
        <taxon>Neoteleostei</taxon>
        <taxon>Acanthomorphata</taxon>
        <taxon>Ovalentaria</taxon>
        <taxon>Atherinomorphae</taxon>
        <taxon>Beloniformes</taxon>
        <taxon>Adrianichthyidae</taxon>
        <taxon>Oryziinae</taxon>
        <taxon>Oryzias</taxon>
    </lineage>
</organism>
<comment type="similarity">
    <text evidence="1 6">Belongs to the parvalbumin family.</text>
</comment>
<dbReference type="InterPro" id="IPR008080">
    <property type="entry name" value="Parvalbumin"/>
</dbReference>
<keyword evidence="8" id="KW-1185">Reference proteome</keyword>
<keyword evidence="3" id="KW-0677">Repeat</keyword>
<feature type="binding site" evidence="5">
    <location>
        <position position="79"/>
    </location>
    <ligand>
        <name>Ca(2+)</name>
        <dbReference type="ChEBI" id="CHEBI:29108"/>
        <label>1</label>
    </ligand>
</feature>